<comment type="caution">
    <text evidence="2">The sequence shown here is derived from an EMBL/GenBank/DDBJ whole genome shotgun (WGS) entry which is preliminary data.</text>
</comment>
<sequence>MLTSSQARLAYLPAALFAQALLVAVVAAFLHQWFALDGKQAWLMAGVVSVPAAMLVLPAVGALLAWLSRDHIIPFTGEKIPGAGQ</sequence>
<keyword evidence="3" id="KW-1185">Reference proteome</keyword>
<keyword evidence="1" id="KW-0472">Membrane</keyword>
<feature type="transmembrane region" description="Helical" evidence="1">
    <location>
        <begin position="42"/>
        <end position="67"/>
    </location>
</feature>
<dbReference type="Proteomes" id="UP000315167">
    <property type="component" value="Unassembled WGS sequence"/>
</dbReference>
<proteinExistence type="predicted"/>
<dbReference type="RefSeq" id="WP_158635377.1">
    <property type="nucleotide sequence ID" value="NZ_VLKN01000009.1"/>
</dbReference>
<evidence type="ECO:0000256" key="1">
    <source>
        <dbReference type="SAM" id="Phobius"/>
    </source>
</evidence>
<feature type="transmembrane region" description="Helical" evidence="1">
    <location>
        <begin position="9"/>
        <end position="30"/>
    </location>
</feature>
<gene>
    <name evidence="2" type="ORF">IP90_03026</name>
</gene>
<dbReference type="EMBL" id="VLKN01000009">
    <property type="protein sequence ID" value="TWH99718.1"/>
    <property type="molecule type" value="Genomic_DNA"/>
</dbReference>
<organism evidence="2 3">
    <name type="scientific">Luteimonas cucumeris</name>
    <dbReference type="NCBI Taxonomy" id="985012"/>
    <lineage>
        <taxon>Bacteria</taxon>
        <taxon>Pseudomonadati</taxon>
        <taxon>Pseudomonadota</taxon>
        <taxon>Gammaproteobacteria</taxon>
        <taxon>Lysobacterales</taxon>
        <taxon>Lysobacteraceae</taxon>
        <taxon>Luteimonas</taxon>
    </lineage>
</organism>
<dbReference type="OrthoDB" id="6025378at2"/>
<protein>
    <submittedName>
        <fullName evidence="2">Uncharacterized protein</fullName>
    </submittedName>
</protein>
<name>A0A562KWB7_9GAMM</name>
<accession>A0A562KWB7</accession>
<keyword evidence="1" id="KW-1133">Transmembrane helix</keyword>
<reference evidence="2 3" key="1">
    <citation type="journal article" date="2015" name="Stand. Genomic Sci.">
        <title>Genomic Encyclopedia of Bacterial and Archaeal Type Strains, Phase III: the genomes of soil and plant-associated and newly described type strains.</title>
        <authorList>
            <person name="Whitman W.B."/>
            <person name="Woyke T."/>
            <person name="Klenk H.P."/>
            <person name="Zhou Y."/>
            <person name="Lilburn T.G."/>
            <person name="Beck B.J."/>
            <person name="De Vos P."/>
            <person name="Vandamme P."/>
            <person name="Eisen J.A."/>
            <person name="Garrity G."/>
            <person name="Hugenholtz P."/>
            <person name="Kyrpides N.C."/>
        </authorList>
    </citation>
    <scope>NUCLEOTIDE SEQUENCE [LARGE SCALE GENOMIC DNA]</scope>
    <source>
        <strain evidence="2 3">CGMCC 1.10821</strain>
    </source>
</reference>
<keyword evidence="1" id="KW-0812">Transmembrane</keyword>
<evidence type="ECO:0000313" key="3">
    <source>
        <dbReference type="Proteomes" id="UP000315167"/>
    </source>
</evidence>
<evidence type="ECO:0000313" key="2">
    <source>
        <dbReference type="EMBL" id="TWH99718.1"/>
    </source>
</evidence>
<dbReference type="AlphaFoldDB" id="A0A562KWB7"/>